<feature type="transmembrane region" description="Helical" evidence="1">
    <location>
        <begin position="191"/>
        <end position="209"/>
    </location>
</feature>
<feature type="transmembrane region" description="Helical" evidence="1">
    <location>
        <begin position="136"/>
        <end position="160"/>
    </location>
</feature>
<keyword evidence="1" id="KW-0812">Transmembrane</keyword>
<feature type="transmembrane region" description="Helical" evidence="1">
    <location>
        <begin position="244"/>
        <end position="261"/>
    </location>
</feature>
<dbReference type="STRING" id="713585.THITH_00370"/>
<accession>W0DMJ5</accession>
<keyword evidence="1" id="KW-0472">Membrane</keyword>
<keyword evidence="1" id="KW-1133">Transmembrane helix</keyword>
<evidence type="ECO:0000256" key="1">
    <source>
        <dbReference type="SAM" id="Phobius"/>
    </source>
</evidence>
<dbReference type="OrthoDB" id="8566379at2"/>
<feature type="transmembrane region" description="Helical" evidence="1">
    <location>
        <begin position="394"/>
        <end position="417"/>
    </location>
</feature>
<feature type="transmembrane region" description="Helical" evidence="1">
    <location>
        <begin position="166"/>
        <end position="184"/>
    </location>
</feature>
<reference evidence="2 3" key="1">
    <citation type="submission" date="2013-12" db="EMBL/GenBank/DDBJ databases">
        <authorList>
            <consortium name="DOE Joint Genome Institute"/>
            <person name="Muyzer G."/>
            <person name="Huntemann M."/>
            <person name="Han J."/>
            <person name="Chen A."/>
            <person name="Kyrpides N."/>
            <person name="Mavromatis K."/>
            <person name="Markowitz V."/>
            <person name="Palaniappan K."/>
            <person name="Ivanova N."/>
            <person name="Schaumberg A."/>
            <person name="Pati A."/>
            <person name="Liolios K."/>
            <person name="Nordberg H.P."/>
            <person name="Cantor M.N."/>
            <person name="Hua S.X."/>
            <person name="Woyke T."/>
        </authorList>
    </citation>
    <scope>NUCLEOTIDE SEQUENCE [LARGE SCALE GENOMIC DNA]</scope>
    <source>
        <strain evidence="2 3">ARh 1</strain>
    </source>
</reference>
<feature type="transmembrane region" description="Helical" evidence="1">
    <location>
        <begin position="215"/>
        <end position="232"/>
    </location>
</feature>
<name>W0DMJ5_9GAMM</name>
<dbReference type="AlphaFoldDB" id="W0DMJ5"/>
<protein>
    <submittedName>
        <fullName evidence="2">Uncharacterized protein</fullName>
    </submittedName>
</protein>
<feature type="transmembrane region" description="Helical" evidence="1">
    <location>
        <begin position="314"/>
        <end position="334"/>
    </location>
</feature>
<feature type="transmembrane region" description="Helical" evidence="1">
    <location>
        <begin position="21"/>
        <end position="39"/>
    </location>
</feature>
<evidence type="ECO:0000313" key="2">
    <source>
        <dbReference type="EMBL" id="AHE99809.1"/>
    </source>
</evidence>
<dbReference type="RefSeq" id="WP_006746517.1">
    <property type="nucleotide sequence ID" value="NZ_CP007029.1"/>
</dbReference>
<dbReference type="EMBL" id="CP007029">
    <property type="protein sequence ID" value="AHE99809.1"/>
    <property type="molecule type" value="Genomic_DNA"/>
</dbReference>
<dbReference type="KEGG" id="tti:THITH_00370"/>
<feature type="transmembrane region" description="Helical" evidence="1">
    <location>
        <begin position="371"/>
        <end position="387"/>
    </location>
</feature>
<gene>
    <name evidence="2" type="ORF">THITH_00370</name>
</gene>
<proteinExistence type="predicted"/>
<dbReference type="Proteomes" id="UP000005289">
    <property type="component" value="Chromosome"/>
</dbReference>
<evidence type="ECO:0000313" key="3">
    <source>
        <dbReference type="Proteomes" id="UP000005289"/>
    </source>
</evidence>
<sequence>MPLLKLRPIPETDLAFLRDSITGRTAMAVVLAVLVYAAYTQGVTGSAFYDDYSNLDGLSSIQTRQDARDYALGGTSGPLGRPIAYASFVLHADDWPDVESALRLNVTIHLVNAALLFWLGYLLLTLRDPAIRNRAYYIALFAAFLWASLPILASTTLITVQRMTSLAALFGLLGLIAFVIGYRFQERRPTLALLIQGIGLGVGTLLGLFTKESAALIPVFALIIDLVLFRKLPGSLTHIRLRRLLLWAWLLAILYYLSPINRDWFAAHPERGFSPFERLLTQSTVLWKYVAQSFFPKPLLFGPFHDDVRLVDGMLRPLVAGGAILIAVFSAYLLRKYSVWPLFAVLWFLTGHLLESTVINLELYFEHRNYLALYGIVLAVTYGAWQVPEHLRRLVLTGFLAYAALMWSLLLAVTLLWGNPHAAAENWADQKPRSSRAALHLGLLDYEALGGSALLSARSLIGFQRQAYANRALDRTAAQCPTCIDLRLQALLFACNTEPREAVRLRFEDLVESAAAGRPSVSLNDGLFPLREMVLHDACEPLTPNDVERFVSALLDNPAFHSRTHFVRATFILASLADDRDDHATVDRLLTQAEQRAPEALPVLQFQVYSLLKRQRFDDASAAIERRRPLVGTRQAPTITAPILNELAQTITEARNDALGTD</sequence>
<feature type="transmembrane region" description="Helical" evidence="1">
    <location>
        <begin position="106"/>
        <end position="124"/>
    </location>
</feature>
<keyword evidence="3" id="KW-1185">Reference proteome</keyword>
<dbReference type="HOGENOM" id="CLU_011615_3_0_6"/>
<organism evidence="2 3">
    <name type="scientific">Thioalkalivibrio paradoxus ARh 1</name>
    <dbReference type="NCBI Taxonomy" id="713585"/>
    <lineage>
        <taxon>Bacteria</taxon>
        <taxon>Pseudomonadati</taxon>
        <taxon>Pseudomonadota</taxon>
        <taxon>Gammaproteobacteria</taxon>
        <taxon>Chromatiales</taxon>
        <taxon>Ectothiorhodospiraceae</taxon>
        <taxon>Thioalkalivibrio</taxon>
    </lineage>
</organism>
<feature type="transmembrane region" description="Helical" evidence="1">
    <location>
        <begin position="339"/>
        <end position="359"/>
    </location>
</feature>